<evidence type="ECO:0000313" key="2">
    <source>
        <dbReference type="Proteomes" id="UP001604277"/>
    </source>
</evidence>
<accession>A0ABD1RIX0</accession>
<evidence type="ECO:0000313" key="1">
    <source>
        <dbReference type="EMBL" id="KAL2488308.1"/>
    </source>
</evidence>
<keyword evidence="2" id="KW-1185">Reference proteome</keyword>
<dbReference type="Proteomes" id="UP001604277">
    <property type="component" value="Unassembled WGS sequence"/>
</dbReference>
<comment type="caution">
    <text evidence="1">The sequence shown here is derived from an EMBL/GenBank/DDBJ whole genome shotgun (WGS) entry which is preliminary data.</text>
</comment>
<dbReference type="EMBL" id="JBFOLJ010000012">
    <property type="protein sequence ID" value="KAL2488308.1"/>
    <property type="molecule type" value="Genomic_DNA"/>
</dbReference>
<proteinExistence type="predicted"/>
<organism evidence="1 2">
    <name type="scientific">Forsythia ovata</name>
    <dbReference type="NCBI Taxonomy" id="205694"/>
    <lineage>
        <taxon>Eukaryota</taxon>
        <taxon>Viridiplantae</taxon>
        <taxon>Streptophyta</taxon>
        <taxon>Embryophyta</taxon>
        <taxon>Tracheophyta</taxon>
        <taxon>Spermatophyta</taxon>
        <taxon>Magnoliopsida</taxon>
        <taxon>eudicotyledons</taxon>
        <taxon>Gunneridae</taxon>
        <taxon>Pentapetalae</taxon>
        <taxon>asterids</taxon>
        <taxon>lamiids</taxon>
        <taxon>Lamiales</taxon>
        <taxon>Oleaceae</taxon>
        <taxon>Forsythieae</taxon>
        <taxon>Forsythia</taxon>
    </lineage>
</organism>
<sequence length="109" mass="12274">MKPRHFFQAFRGNRAETLVPGIELSEDRCALCNVGIVDQDLIIANACERAKIQDSLGESSFVMQNDRVVVLYATDDEHQANLVYDFDVSALANECDLNSDNEFEDDSDR</sequence>
<protein>
    <submittedName>
        <fullName evidence="1">Uncharacterized protein</fullName>
    </submittedName>
</protein>
<dbReference type="AlphaFoldDB" id="A0ABD1RIX0"/>
<reference evidence="2" key="1">
    <citation type="submission" date="2024-07" db="EMBL/GenBank/DDBJ databases">
        <title>Two chromosome-level genome assemblies of Korean endemic species Abeliophyllum distichum and Forsythia ovata (Oleaceae).</title>
        <authorList>
            <person name="Jang H."/>
        </authorList>
    </citation>
    <scope>NUCLEOTIDE SEQUENCE [LARGE SCALE GENOMIC DNA]</scope>
</reference>
<gene>
    <name evidence="1" type="ORF">Fot_41600</name>
</gene>
<name>A0ABD1RIX0_9LAMI</name>